<keyword evidence="1" id="KW-0732">Signal</keyword>
<sequence>MAPSMSTAVVRVGLLLALASAQLPGGQSMEELACVVGPRTETWASAKQRFRAIFMIQPAWLPVPKEALTATMQSAVADLNGHSALAPHLADECGLGKLSIQLLSMSAIEDPAALLQLFSSVEQLSAPVLTLLLDVPWVALAQAGWPIFGLLSQINVRKAQLQGALNDDVTDGMQEASAQQFQAELAAALNSQDGIDGMALQRAAAVYMGSPAKGSALALLTAMATQAAVAPDAQERVQLLEVLQQGFKQSIGSGAELDVALATKWPLWGLIHMALEMLAP</sequence>
<evidence type="ECO:0000313" key="3">
    <source>
        <dbReference type="EMBL" id="CAE8644292.1"/>
    </source>
</evidence>
<accession>A0A813I3L4</accession>
<dbReference type="OMA" id="HSLHGCE"/>
<evidence type="ECO:0000313" key="5">
    <source>
        <dbReference type="Proteomes" id="UP000654075"/>
    </source>
</evidence>
<feature type="signal peptide" evidence="1">
    <location>
        <begin position="1"/>
        <end position="21"/>
    </location>
</feature>
<proteinExistence type="predicted"/>
<keyword evidence="5" id="KW-1185">Reference proteome</keyword>
<evidence type="ECO:0000313" key="4">
    <source>
        <dbReference type="Proteomes" id="UP000626109"/>
    </source>
</evidence>
<dbReference type="Proteomes" id="UP000654075">
    <property type="component" value="Unassembled WGS sequence"/>
</dbReference>
<dbReference type="EMBL" id="CAJNNW010002469">
    <property type="protein sequence ID" value="CAE8644292.1"/>
    <property type="molecule type" value="Genomic_DNA"/>
</dbReference>
<organism evidence="3 4">
    <name type="scientific">Polarella glacialis</name>
    <name type="common">Dinoflagellate</name>
    <dbReference type="NCBI Taxonomy" id="89957"/>
    <lineage>
        <taxon>Eukaryota</taxon>
        <taxon>Sar</taxon>
        <taxon>Alveolata</taxon>
        <taxon>Dinophyceae</taxon>
        <taxon>Suessiales</taxon>
        <taxon>Suessiaceae</taxon>
        <taxon>Polarella</taxon>
    </lineage>
</organism>
<dbReference type="AlphaFoldDB" id="A0A813I3L4"/>
<protein>
    <submittedName>
        <fullName evidence="3">Uncharacterized protein</fullName>
    </submittedName>
</protein>
<evidence type="ECO:0000313" key="2">
    <source>
        <dbReference type="EMBL" id="CAE8615184.1"/>
    </source>
</evidence>
<evidence type="ECO:0000256" key="1">
    <source>
        <dbReference type="SAM" id="SignalP"/>
    </source>
</evidence>
<feature type="chain" id="PRO_5036222107" evidence="1">
    <location>
        <begin position="22"/>
        <end position="280"/>
    </location>
</feature>
<name>A0A813I3L4_POLGL</name>
<dbReference type="Proteomes" id="UP000626109">
    <property type="component" value="Unassembled WGS sequence"/>
</dbReference>
<dbReference type="EMBL" id="CAJNNV010025578">
    <property type="protein sequence ID" value="CAE8615184.1"/>
    <property type="molecule type" value="Genomic_DNA"/>
</dbReference>
<comment type="caution">
    <text evidence="3">The sequence shown here is derived from an EMBL/GenBank/DDBJ whole genome shotgun (WGS) entry which is preliminary data.</text>
</comment>
<gene>
    <name evidence="2" type="ORF">PGLA1383_LOCUS32905</name>
    <name evidence="3" type="ORF">PGLA2088_LOCUS2936</name>
</gene>
<reference evidence="3" key="1">
    <citation type="submission" date="2021-02" db="EMBL/GenBank/DDBJ databases">
        <authorList>
            <person name="Dougan E. K."/>
            <person name="Rhodes N."/>
            <person name="Thang M."/>
            <person name="Chan C."/>
        </authorList>
    </citation>
    <scope>NUCLEOTIDE SEQUENCE</scope>
</reference>
<dbReference type="OrthoDB" id="445713at2759"/>